<dbReference type="NCBIfam" id="TIGR03426">
    <property type="entry name" value="shape_MreD"/>
    <property type="match status" value="1"/>
</dbReference>
<feature type="transmembrane region" description="Helical" evidence="8">
    <location>
        <begin position="33"/>
        <end position="52"/>
    </location>
</feature>
<dbReference type="AlphaFoldDB" id="A0A109QIG1"/>
<evidence type="ECO:0000313" key="9">
    <source>
        <dbReference type="EMBL" id="AMA75499.1"/>
    </source>
</evidence>
<evidence type="ECO:0000256" key="3">
    <source>
        <dbReference type="ARBA" id="ARBA00022475"/>
    </source>
</evidence>
<dbReference type="Proteomes" id="UP000061630">
    <property type="component" value="Chromosome"/>
</dbReference>
<reference evidence="9 10" key="1">
    <citation type="submission" date="2016-01" db="EMBL/GenBank/DDBJ databases">
        <title>Genome sequence of Thermus parvatiensis, a thermophile isolated from a hot water spring.</title>
        <authorList>
            <person name="Tripathi C."/>
            <person name="Lal R."/>
        </authorList>
    </citation>
    <scope>NUCLEOTIDE SEQUENCE [LARGE SCALE GENOMIC DNA]</scope>
    <source>
        <strain evidence="9 10">RL</strain>
    </source>
</reference>
<keyword evidence="6 8" id="KW-1133">Transmembrane helix</keyword>
<dbReference type="EMBL" id="CP014141">
    <property type="protein sequence ID" value="AMA75499.1"/>
    <property type="molecule type" value="Genomic_DNA"/>
</dbReference>
<sequence>MALVYLVLLLFLSGLLQALLPEGWPAPDLFLVYALWLAASRPPLLGLALAFLVGLLQDLLGFGLLGLHAVGLLLAVYAYYGAARYLDLGSPAGALAAFALAFLGKWFGYFLVAYWLRLDLPALLPWLPLGEGLLSLAFFWPLRPKAREEPKA</sequence>
<dbReference type="RefSeq" id="WP_060384363.1">
    <property type="nucleotide sequence ID" value="NZ_CP014141.1"/>
</dbReference>
<evidence type="ECO:0000313" key="10">
    <source>
        <dbReference type="Proteomes" id="UP000061630"/>
    </source>
</evidence>
<keyword evidence="3" id="KW-1003">Cell membrane</keyword>
<name>A0A109QIG1_9DEIN</name>
<gene>
    <name evidence="9" type="ORF">AV541_04800</name>
</gene>
<comment type="subcellular location">
    <subcellularLocation>
        <location evidence="1">Cell membrane</location>
        <topology evidence="1">Multi-pass membrane protein</topology>
    </subcellularLocation>
</comment>
<keyword evidence="5" id="KW-0133">Cell shape</keyword>
<evidence type="ECO:0000256" key="4">
    <source>
        <dbReference type="ARBA" id="ARBA00022692"/>
    </source>
</evidence>
<keyword evidence="7 8" id="KW-0472">Membrane</keyword>
<evidence type="ECO:0000256" key="2">
    <source>
        <dbReference type="ARBA" id="ARBA00007776"/>
    </source>
</evidence>
<dbReference type="KEGG" id="tpar:AV541_04800"/>
<protein>
    <submittedName>
        <fullName evidence="9">Rod shape-determining protein MreD</fullName>
    </submittedName>
</protein>
<keyword evidence="4 8" id="KW-0812">Transmembrane</keyword>
<feature type="transmembrane region" description="Helical" evidence="8">
    <location>
        <begin position="59"/>
        <end position="80"/>
    </location>
</feature>
<organism evidence="9 10">
    <name type="scientific">Thermus parvatiensis</name>
    <dbReference type="NCBI Taxonomy" id="456163"/>
    <lineage>
        <taxon>Bacteria</taxon>
        <taxon>Thermotogati</taxon>
        <taxon>Deinococcota</taxon>
        <taxon>Deinococci</taxon>
        <taxon>Thermales</taxon>
        <taxon>Thermaceae</taxon>
        <taxon>Thermus</taxon>
    </lineage>
</organism>
<feature type="transmembrane region" description="Helical" evidence="8">
    <location>
        <begin position="123"/>
        <end position="142"/>
    </location>
</feature>
<evidence type="ECO:0000256" key="8">
    <source>
        <dbReference type="SAM" id="Phobius"/>
    </source>
</evidence>
<evidence type="ECO:0000256" key="5">
    <source>
        <dbReference type="ARBA" id="ARBA00022960"/>
    </source>
</evidence>
<evidence type="ECO:0000256" key="6">
    <source>
        <dbReference type="ARBA" id="ARBA00022989"/>
    </source>
</evidence>
<proteinExistence type="inferred from homology"/>
<dbReference type="Pfam" id="PF04093">
    <property type="entry name" value="MreD"/>
    <property type="match status" value="1"/>
</dbReference>
<evidence type="ECO:0000256" key="7">
    <source>
        <dbReference type="ARBA" id="ARBA00023136"/>
    </source>
</evidence>
<comment type="similarity">
    <text evidence="2">Belongs to the MreD family.</text>
</comment>
<evidence type="ECO:0000256" key="1">
    <source>
        <dbReference type="ARBA" id="ARBA00004651"/>
    </source>
</evidence>
<dbReference type="GO" id="GO:0008360">
    <property type="term" value="P:regulation of cell shape"/>
    <property type="evidence" value="ECO:0007669"/>
    <property type="project" value="UniProtKB-KW"/>
</dbReference>
<dbReference type="InterPro" id="IPR007227">
    <property type="entry name" value="Cell_shape_determining_MreD"/>
</dbReference>
<feature type="transmembrane region" description="Helical" evidence="8">
    <location>
        <begin position="92"/>
        <end position="116"/>
    </location>
</feature>
<dbReference type="GO" id="GO:0005886">
    <property type="term" value="C:plasma membrane"/>
    <property type="evidence" value="ECO:0007669"/>
    <property type="project" value="UniProtKB-SubCell"/>
</dbReference>
<accession>A0A109QIG1</accession>